<comment type="function">
    <text evidence="8">Catalyzes the acetylation of L-2,4-diaminobutyrate (DABA) to gamma-N-acetyl-alpha,gamma-diaminobutyric acid (ADABA) with acetyl coenzyme A.</text>
</comment>
<evidence type="ECO:0000256" key="3">
    <source>
        <dbReference type="ARBA" id="ARBA00012355"/>
    </source>
</evidence>
<evidence type="ECO:0000313" key="10">
    <source>
        <dbReference type="EMBL" id="MZR31586.1"/>
    </source>
</evidence>
<sequence>MSATKDRDPEIILRRPSPEDGIAINELVEKCKPLDENSVYCNLLQCSHFSETSSLAEINGEVAGFVSGYMIPEDEESLFVWQVAVAPEARGLSLGKRMIFDILHRSSAKKVKYIKTTITPDNKASHGVFNSIAREMGADVDRDVLFDEEEHFDGQQGTEMLWNIGPFKRADIMSALSSAA</sequence>
<dbReference type="UniPathway" id="UPA00067">
    <property type="reaction ID" value="UER00122"/>
</dbReference>
<comment type="caution">
    <text evidence="10">The sequence shown here is derived from an EMBL/GenBank/DDBJ whole genome shotgun (WGS) entry which is preliminary data.</text>
</comment>
<evidence type="ECO:0000256" key="8">
    <source>
        <dbReference type="RuleBase" id="RU365045"/>
    </source>
</evidence>
<dbReference type="SUPFAM" id="SSF55729">
    <property type="entry name" value="Acyl-CoA N-acyltransferases (Nat)"/>
    <property type="match status" value="1"/>
</dbReference>
<dbReference type="Pfam" id="PF00583">
    <property type="entry name" value="Acetyltransf_1"/>
    <property type="match status" value="1"/>
</dbReference>
<dbReference type="GO" id="GO:0033816">
    <property type="term" value="F:diaminobutyrate acetyltransferase activity"/>
    <property type="evidence" value="ECO:0007669"/>
    <property type="project" value="UniProtKB-EC"/>
</dbReference>
<keyword evidence="11" id="KW-1185">Reference proteome</keyword>
<evidence type="ECO:0000313" key="11">
    <source>
        <dbReference type="Proteomes" id="UP000476030"/>
    </source>
</evidence>
<evidence type="ECO:0000256" key="2">
    <source>
        <dbReference type="ARBA" id="ARBA00010712"/>
    </source>
</evidence>
<organism evidence="10 11">
    <name type="scientific">Sneathiella litorea</name>
    <dbReference type="NCBI Taxonomy" id="2606216"/>
    <lineage>
        <taxon>Bacteria</taxon>
        <taxon>Pseudomonadati</taxon>
        <taxon>Pseudomonadota</taxon>
        <taxon>Alphaproteobacteria</taxon>
        <taxon>Sneathiellales</taxon>
        <taxon>Sneathiellaceae</taxon>
        <taxon>Sneathiella</taxon>
    </lineage>
</organism>
<comment type="catalytic activity">
    <reaction evidence="7 8">
        <text>L-2,4-diaminobutanoate + acetyl-CoA = (2S)-4-acetamido-2-aminobutanoate + CoA + H(+)</text>
        <dbReference type="Rhea" id="RHEA:16901"/>
        <dbReference type="ChEBI" id="CHEBI:15378"/>
        <dbReference type="ChEBI" id="CHEBI:57287"/>
        <dbReference type="ChEBI" id="CHEBI:57288"/>
        <dbReference type="ChEBI" id="CHEBI:58761"/>
        <dbReference type="ChEBI" id="CHEBI:58929"/>
        <dbReference type="EC" id="2.3.1.178"/>
    </reaction>
</comment>
<comment type="pathway">
    <text evidence="1 8">Amine and polyamine biosynthesis; ectoine biosynthesis; L-ectoine from L-aspartate 4-semialdehyde: step 2/3.</text>
</comment>
<name>A0A6L8W8X2_9PROT</name>
<keyword evidence="5 8" id="KW-0808">Transferase</keyword>
<dbReference type="CDD" id="cd04301">
    <property type="entry name" value="NAT_SF"/>
    <property type="match status" value="1"/>
</dbReference>
<comment type="similarity">
    <text evidence="2 8">Belongs to the acetyltransferase family. EctA subfamily.</text>
</comment>
<dbReference type="EMBL" id="WTUW01000002">
    <property type="protein sequence ID" value="MZR31586.1"/>
    <property type="molecule type" value="Genomic_DNA"/>
</dbReference>
<dbReference type="Gene3D" id="3.40.630.30">
    <property type="match status" value="1"/>
</dbReference>
<evidence type="ECO:0000256" key="6">
    <source>
        <dbReference type="ARBA" id="ARBA00023315"/>
    </source>
</evidence>
<dbReference type="InterPro" id="IPR012772">
    <property type="entry name" value="Ectoine_EctA"/>
</dbReference>
<proteinExistence type="inferred from homology"/>
<evidence type="ECO:0000256" key="7">
    <source>
        <dbReference type="ARBA" id="ARBA00048924"/>
    </source>
</evidence>
<dbReference type="EC" id="2.3.1.178" evidence="3 8"/>
<evidence type="ECO:0000259" key="9">
    <source>
        <dbReference type="PROSITE" id="PS51186"/>
    </source>
</evidence>
<keyword evidence="6 8" id="KW-0012">Acyltransferase</keyword>
<dbReference type="InterPro" id="IPR000182">
    <property type="entry name" value="GNAT_dom"/>
</dbReference>
<gene>
    <name evidence="8 10" type="primary">ectA</name>
    <name evidence="10" type="ORF">GQE98_13170</name>
</gene>
<accession>A0A6L8W8X2</accession>
<evidence type="ECO:0000256" key="4">
    <source>
        <dbReference type="ARBA" id="ARBA00017935"/>
    </source>
</evidence>
<dbReference type="NCBIfam" id="TIGR02406">
    <property type="entry name" value="ectoine_EctA"/>
    <property type="match status" value="1"/>
</dbReference>
<protein>
    <recommendedName>
        <fullName evidence="4 8">L-2,4-diaminobutyric acid acetyltransferase</fullName>
        <shortName evidence="8">DABA acetyltransferase</shortName>
        <ecNumber evidence="3 8">2.3.1.178</ecNumber>
    </recommendedName>
</protein>
<reference evidence="10 11" key="1">
    <citation type="submission" date="2019-12" db="EMBL/GenBank/DDBJ databases">
        <title>Snethiella sp. nov. sp. isolated from sea sand.</title>
        <authorList>
            <person name="Kim J."/>
            <person name="Jeong S.E."/>
            <person name="Jung H.S."/>
            <person name="Jeon C.O."/>
        </authorList>
    </citation>
    <scope>NUCLEOTIDE SEQUENCE [LARGE SCALE GENOMIC DNA]</scope>
    <source>
        <strain evidence="10 11">DP05</strain>
    </source>
</reference>
<dbReference type="Proteomes" id="UP000476030">
    <property type="component" value="Unassembled WGS sequence"/>
</dbReference>
<dbReference type="GO" id="GO:0019491">
    <property type="term" value="P:ectoine biosynthetic process"/>
    <property type="evidence" value="ECO:0007669"/>
    <property type="project" value="UniProtKB-UniPathway"/>
</dbReference>
<feature type="domain" description="N-acetyltransferase" evidence="9">
    <location>
        <begin position="11"/>
        <end position="165"/>
    </location>
</feature>
<evidence type="ECO:0000256" key="1">
    <source>
        <dbReference type="ARBA" id="ARBA00004978"/>
    </source>
</evidence>
<dbReference type="RefSeq" id="WP_161316075.1">
    <property type="nucleotide sequence ID" value="NZ_WTUW01000002.1"/>
</dbReference>
<dbReference type="AlphaFoldDB" id="A0A6L8W8X2"/>
<dbReference type="PROSITE" id="PS51186">
    <property type="entry name" value="GNAT"/>
    <property type="match status" value="1"/>
</dbReference>
<evidence type="ECO:0000256" key="5">
    <source>
        <dbReference type="ARBA" id="ARBA00022679"/>
    </source>
</evidence>
<dbReference type="InterPro" id="IPR016181">
    <property type="entry name" value="Acyl_CoA_acyltransferase"/>
</dbReference>